<dbReference type="AlphaFoldDB" id="A0A2A6RLN9"/>
<feature type="transmembrane region" description="Helical" evidence="1">
    <location>
        <begin position="9"/>
        <end position="26"/>
    </location>
</feature>
<keyword evidence="1" id="KW-0472">Membrane</keyword>
<dbReference type="EMBL" id="NQWI01000020">
    <property type="protein sequence ID" value="PDW03845.1"/>
    <property type="molecule type" value="Genomic_DNA"/>
</dbReference>
<gene>
    <name evidence="2" type="ORF">CJ255_06740</name>
</gene>
<evidence type="ECO:0000313" key="3">
    <source>
        <dbReference type="Proteomes" id="UP000220527"/>
    </source>
</evidence>
<name>A0A2A6RLN9_9CHLR</name>
<organism evidence="2 3">
    <name type="scientific">Candidatus Viridilinea mediisalina</name>
    <dbReference type="NCBI Taxonomy" id="2024553"/>
    <lineage>
        <taxon>Bacteria</taxon>
        <taxon>Bacillati</taxon>
        <taxon>Chloroflexota</taxon>
        <taxon>Chloroflexia</taxon>
        <taxon>Chloroflexales</taxon>
        <taxon>Chloroflexineae</taxon>
        <taxon>Oscillochloridaceae</taxon>
        <taxon>Candidatus Viridilinea</taxon>
    </lineage>
</organism>
<keyword evidence="3" id="KW-1185">Reference proteome</keyword>
<sequence length="59" mass="6694">MRTTPREKLVLWLNGLIVAVALEWLLRSQTTLLTAQSMLLLLPILGIMAMMTFALLRRA</sequence>
<proteinExistence type="predicted"/>
<dbReference type="RefSeq" id="WP_097643326.1">
    <property type="nucleotide sequence ID" value="NZ_NQWI01000020.1"/>
</dbReference>
<keyword evidence="1" id="KW-1133">Transmembrane helix</keyword>
<evidence type="ECO:0000256" key="1">
    <source>
        <dbReference type="SAM" id="Phobius"/>
    </source>
</evidence>
<protein>
    <submittedName>
        <fullName evidence="2">Uncharacterized protein</fullName>
    </submittedName>
</protein>
<comment type="caution">
    <text evidence="2">The sequence shown here is derived from an EMBL/GenBank/DDBJ whole genome shotgun (WGS) entry which is preliminary data.</text>
</comment>
<evidence type="ECO:0000313" key="2">
    <source>
        <dbReference type="EMBL" id="PDW03845.1"/>
    </source>
</evidence>
<feature type="transmembrane region" description="Helical" evidence="1">
    <location>
        <begin position="38"/>
        <end position="56"/>
    </location>
</feature>
<keyword evidence="1" id="KW-0812">Transmembrane</keyword>
<reference evidence="3" key="1">
    <citation type="submission" date="2017-08" db="EMBL/GenBank/DDBJ databases">
        <authorList>
            <person name="Grouzdev D.S."/>
            <person name="Gaisin V.A."/>
            <person name="Rysina M.S."/>
            <person name="Gorlenko V.M."/>
        </authorList>
    </citation>
    <scope>NUCLEOTIDE SEQUENCE [LARGE SCALE GENOMIC DNA]</scope>
    <source>
        <strain evidence="3">Kir15-3F</strain>
    </source>
</reference>
<accession>A0A2A6RLN9</accession>
<dbReference type="Proteomes" id="UP000220527">
    <property type="component" value="Unassembled WGS sequence"/>
</dbReference>